<dbReference type="InterPro" id="IPR053265">
    <property type="entry name" value="Serpin"/>
</dbReference>
<name>A0A8W8JX60_MAGGI</name>
<dbReference type="InterPro" id="IPR002350">
    <property type="entry name" value="Kazal_dom"/>
</dbReference>
<keyword evidence="3" id="KW-1185">Reference proteome</keyword>
<dbReference type="AlphaFoldDB" id="A0A8W8JX60"/>
<dbReference type="CDD" id="cd00104">
    <property type="entry name" value="KAZAL_FS"/>
    <property type="match status" value="2"/>
</dbReference>
<protein>
    <recommendedName>
        <fullName evidence="1">Kazal-like domain-containing protein</fullName>
    </recommendedName>
</protein>
<accession>A0A8W8JX60</accession>
<dbReference type="Gene3D" id="3.30.60.30">
    <property type="match status" value="2"/>
</dbReference>
<sequence>MLLFNITPAKSNRFVITVCRLRGTTILSDPTLDSNSVEAQKAMDCYRALCLLLAVTLTVAAMDDPCSSEDRPVCGQDDQTYKNKCEAEMAGVDIKHEGKCVRLCKCPKILRPVCGENGVTYANKCLAECRGIFNYTQGPCSQQ</sequence>
<proteinExistence type="predicted"/>
<dbReference type="SMART" id="SM00280">
    <property type="entry name" value="KAZAL"/>
    <property type="match status" value="2"/>
</dbReference>
<dbReference type="InterPro" id="IPR036058">
    <property type="entry name" value="Kazal_dom_sf"/>
</dbReference>
<reference evidence="2" key="1">
    <citation type="submission" date="2022-08" db="UniProtKB">
        <authorList>
            <consortium name="EnsemblMetazoa"/>
        </authorList>
    </citation>
    <scope>IDENTIFICATION</scope>
    <source>
        <strain evidence="2">05x7-T-G4-1.051#20</strain>
    </source>
</reference>
<dbReference type="PANTHER" id="PTHR21131:SF0">
    <property type="entry name" value="GEO10195P1-RELATED"/>
    <property type="match status" value="1"/>
</dbReference>
<dbReference type="PROSITE" id="PS51465">
    <property type="entry name" value="KAZAL_2"/>
    <property type="match status" value="1"/>
</dbReference>
<dbReference type="PANTHER" id="PTHR21131">
    <property type="entry name" value="SERINE-TYPE ENDOPEPTIDASE INHIBITOR"/>
    <property type="match status" value="1"/>
</dbReference>
<evidence type="ECO:0000259" key="1">
    <source>
        <dbReference type="PROSITE" id="PS51465"/>
    </source>
</evidence>
<dbReference type="Proteomes" id="UP000005408">
    <property type="component" value="Unassembled WGS sequence"/>
</dbReference>
<dbReference type="SUPFAM" id="SSF100895">
    <property type="entry name" value="Kazal-type serine protease inhibitors"/>
    <property type="match status" value="2"/>
</dbReference>
<dbReference type="EnsemblMetazoa" id="G20903.1">
    <property type="protein sequence ID" value="G20903.1:cds"/>
    <property type="gene ID" value="G20903"/>
</dbReference>
<dbReference type="PROSITE" id="PS00282">
    <property type="entry name" value="KAZAL_1"/>
    <property type="match status" value="1"/>
</dbReference>
<organism evidence="2 3">
    <name type="scientific">Magallana gigas</name>
    <name type="common">Pacific oyster</name>
    <name type="synonym">Crassostrea gigas</name>
    <dbReference type="NCBI Taxonomy" id="29159"/>
    <lineage>
        <taxon>Eukaryota</taxon>
        <taxon>Metazoa</taxon>
        <taxon>Spiralia</taxon>
        <taxon>Lophotrochozoa</taxon>
        <taxon>Mollusca</taxon>
        <taxon>Bivalvia</taxon>
        <taxon>Autobranchia</taxon>
        <taxon>Pteriomorphia</taxon>
        <taxon>Ostreida</taxon>
        <taxon>Ostreoidea</taxon>
        <taxon>Ostreidae</taxon>
        <taxon>Magallana</taxon>
    </lineage>
</organism>
<dbReference type="Pfam" id="PF07648">
    <property type="entry name" value="Kazal_2"/>
    <property type="match status" value="1"/>
</dbReference>
<feature type="domain" description="Kazal-like" evidence="1">
    <location>
        <begin position="94"/>
        <end position="142"/>
    </location>
</feature>
<dbReference type="Pfam" id="PF00050">
    <property type="entry name" value="Kazal_1"/>
    <property type="match status" value="1"/>
</dbReference>
<evidence type="ECO:0000313" key="2">
    <source>
        <dbReference type="EnsemblMetazoa" id="G20903.1:cds"/>
    </source>
</evidence>
<evidence type="ECO:0000313" key="3">
    <source>
        <dbReference type="Proteomes" id="UP000005408"/>
    </source>
</evidence>